<evidence type="ECO:0000313" key="8">
    <source>
        <dbReference type="EMBL" id="MCJ8012467.1"/>
    </source>
</evidence>
<accession>A0A9X2B5A6</accession>
<keyword evidence="4 6" id="KW-1133">Transmembrane helix</keyword>
<dbReference type="PANTHER" id="PTHR42718">
    <property type="entry name" value="MAJOR FACILITATOR SUPERFAMILY MULTIDRUG TRANSPORTER MFSC"/>
    <property type="match status" value="1"/>
</dbReference>
<evidence type="ECO:0000259" key="7">
    <source>
        <dbReference type="PROSITE" id="PS50850"/>
    </source>
</evidence>
<evidence type="ECO:0000256" key="4">
    <source>
        <dbReference type="ARBA" id="ARBA00022989"/>
    </source>
</evidence>
<protein>
    <submittedName>
        <fullName evidence="8">MFS transporter</fullName>
    </submittedName>
</protein>
<evidence type="ECO:0000313" key="9">
    <source>
        <dbReference type="Proteomes" id="UP001139347"/>
    </source>
</evidence>
<proteinExistence type="predicted"/>
<reference evidence="8" key="1">
    <citation type="submission" date="2022-04" db="EMBL/GenBank/DDBJ databases">
        <title>Paenibacillus mangrovi sp. nov., a novel endophytic bacterium isolated from bark of Kandelia candel.</title>
        <authorList>
            <person name="Tuo L."/>
        </authorList>
    </citation>
    <scope>NUCLEOTIDE SEQUENCE</scope>
    <source>
        <strain evidence="8">KQZ6P-2</strain>
    </source>
</reference>
<feature type="transmembrane region" description="Helical" evidence="6">
    <location>
        <begin position="137"/>
        <end position="159"/>
    </location>
</feature>
<feature type="transmembrane region" description="Helical" evidence="6">
    <location>
        <begin position="380"/>
        <end position="405"/>
    </location>
</feature>
<evidence type="ECO:0000256" key="6">
    <source>
        <dbReference type="SAM" id="Phobius"/>
    </source>
</evidence>
<feature type="domain" description="Major facilitator superfamily (MFS) profile" evidence="7">
    <location>
        <begin position="13"/>
        <end position="451"/>
    </location>
</feature>
<keyword evidence="3 6" id="KW-0812">Transmembrane</keyword>
<dbReference type="Pfam" id="PF07690">
    <property type="entry name" value="MFS_1"/>
    <property type="match status" value="1"/>
</dbReference>
<dbReference type="Gene3D" id="1.20.1250.20">
    <property type="entry name" value="MFS general substrate transporter like domains"/>
    <property type="match status" value="1"/>
</dbReference>
<feature type="transmembrane region" description="Helical" evidence="6">
    <location>
        <begin position="291"/>
        <end position="308"/>
    </location>
</feature>
<feature type="transmembrane region" description="Helical" evidence="6">
    <location>
        <begin position="112"/>
        <end position="130"/>
    </location>
</feature>
<dbReference type="EMBL" id="JALIRP010000004">
    <property type="protein sequence ID" value="MCJ8012467.1"/>
    <property type="molecule type" value="Genomic_DNA"/>
</dbReference>
<dbReference type="SUPFAM" id="SSF103473">
    <property type="entry name" value="MFS general substrate transporter"/>
    <property type="match status" value="1"/>
</dbReference>
<feature type="transmembrane region" description="Helical" evidence="6">
    <location>
        <begin position="12"/>
        <end position="34"/>
    </location>
</feature>
<keyword evidence="5 6" id="KW-0472">Membrane</keyword>
<dbReference type="PRINTS" id="PR01036">
    <property type="entry name" value="TCRTETB"/>
</dbReference>
<keyword evidence="9" id="KW-1185">Reference proteome</keyword>
<comment type="caution">
    <text evidence="8">The sequence shown here is derived from an EMBL/GenBank/DDBJ whole genome shotgun (WGS) entry which is preliminary data.</text>
</comment>
<dbReference type="Proteomes" id="UP001139347">
    <property type="component" value="Unassembled WGS sequence"/>
</dbReference>
<feature type="transmembrane region" description="Helical" evidence="6">
    <location>
        <begin position="261"/>
        <end position="285"/>
    </location>
</feature>
<evidence type="ECO:0000256" key="3">
    <source>
        <dbReference type="ARBA" id="ARBA00022692"/>
    </source>
</evidence>
<evidence type="ECO:0000256" key="1">
    <source>
        <dbReference type="ARBA" id="ARBA00004651"/>
    </source>
</evidence>
<dbReference type="CDD" id="cd17321">
    <property type="entry name" value="MFS_MMR_MDR_like"/>
    <property type="match status" value="1"/>
</dbReference>
<dbReference type="AlphaFoldDB" id="A0A9X2B5A6"/>
<feature type="transmembrane region" description="Helical" evidence="6">
    <location>
        <begin position="79"/>
        <end position="106"/>
    </location>
</feature>
<dbReference type="InterPro" id="IPR011701">
    <property type="entry name" value="MFS"/>
</dbReference>
<feature type="transmembrane region" description="Helical" evidence="6">
    <location>
        <begin position="221"/>
        <end position="240"/>
    </location>
</feature>
<name>A0A9X2B5A6_9BACL</name>
<feature type="transmembrane region" description="Helical" evidence="6">
    <location>
        <begin position="425"/>
        <end position="444"/>
    </location>
</feature>
<feature type="transmembrane region" description="Helical" evidence="6">
    <location>
        <begin position="197"/>
        <end position="215"/>
    </location>
</feature>
<feature type="transmembrane region" description="Helical" evidence="6">
    <location>
        <begin position="347"/>
        <end position="368"/>
    </location>
</feature>
<comment type="subcellular location">
    <subcellularLocation>
        <location evidence="1">Cell membrane</location>
        <topology evidence="1">Multi-pass membrane protein</topology>
    </subcellularLocation>
</comment>
<organism evidence="8 9">
    <name type="scientific">Paenibacillus mangrovi</name>
    <dbReference type="NCBI Taxonomy" id="2931978"/>
    <lineage>
        <taxon>Bacteria</taxon>
        <taxon>Bacillati</taxon>
        <taxon>Bacillota</taxon>
        <taxon>Bacilli</taxon>
        <taxon>Bacillales</taxon>
        <taxon>Paenibacillaceae</taxon>
        <taxon>Paenibacillus</taxon>
    </lineage>
</organism>
<feature type="transmembrane region" description="Helical" evidence="6">
    <location>
        <begin position="320"/>
        <end position="341"/>
    </location>
</feature>
<dbReference type="InterPro" id="IPR036259">
    <property type="entry name" value="MFS_trans_sf"/>
</dbReference>
<dbReference type="InterPro" id="IPR020846">
    <property type="entry name" value="MFS_dom"/>
</dbReference>
<dbReference type="GO" id="GO:0022857">
    <property type="term" value="F:transmembrane transporter activity"/>
    <property type="evidence" value="ECO:0007669"/>
    <property type="project" value="InterPro"/>
</dbReference>
<dbReference type="Gene3D" id="1.20.1720.10">
    <property type="entry name" value="Multidrug resistance protein D"/>
    <property type="match status" value="1"/>
</dbReference>
<feature type="transmembrane region" description="Helical" evidence="6">
    <location>
        <begin position="46"/>
        <end position="67"/>
    </location>
</feature>
<feature type="transmembrane region" description="Helical" evidence="6">
    <location>
        <begin position="165"/>
        <end position="185"/>
    </location>
</feature>
<gene>
    <name evidence="8" type="ORF">MUG84_12055</name>
</gene>
<evidence type="ECO:0000256" key="2">
    <source>
        <dbReference type="ARBA" id="ARBA00022448"/>
    </source>
</evidence>
<dbReference type="PANTHER" id="PTHR42718:SF9">
    <property type="entry name" value="MAJOR FACILITATOR SUPERFAMILY MULTIDRUG TRANSPORTER MFSC"/>
    <property type="match status" value="1"/>
</dbReference>
<sequence>MFTDSRQKKGQILMRLMMFTCMISSMSALMFNVVLPQISEEFHLTLAQVSWLTSSYTLIYAFGTVTYGKLADRFQLKSLLTFGMTLFAAGSLIGLASQTFGIALLARCLQSAGASVVPAISLIIPVRYFAPEKRGSAISMSTVGIALGSALAPVISGIVVSYLNWHWLFLPPLLMLALLPLYRKYLEDEPKGAPKTFDWLGGGLLASTISLLLLGVTNQTWWYLIAGLVTLLLFIVRTQTAKEPFIQPRLFQNKAYTIAQTLAFLIASIGTSLFILTPILFAQVYHLDSNWIGFAMVPAAIASSILGRKGGKLADLKSNTYLFSVASSSIITCFVLLSIFTGTISPLWISLFLIFGNVGQSFIQIAMSNTSSRTLSKDQVGVGMGLYSMISFIAQGVATSVYGLVATQSSSVSWNPLHSDSDSSLFSNTYLVLAVLHVGILLFYRLQFRTRNSGVSIKSSANQN</sequence>
<evidence type="ECO:0000256" key="5">
    <source>
        <dbReference type="ARBA" id="ARBA00023136"/>
    </source>
</evidence>
<dbReference type="RefSeq" id="WP_244725263.1">
    <property type="nucleotide sequence ID" value="NZ_JALIRP010000004.1"/>
</dbReference>
<dbReference type="PROSITE" id="PS50850">
    <property type="entry name" value="MFS"/>
    <property type="match status" value="1"/>
</dbReference>
<keyword evidence="2" id="KW-0813">Transport</keyword>
<dbReference type="GO" id="GO:0005886">
    <property type="term" value="C:plasma membrane"/>
    <property type="evidence" value="ECO:0007669"/>
    <property type="project" value="UniProtKB-SubCell"/>
</dbReference>